<protein>
    <submittedName>
        <fullName evidence="1">Uncharacterized protein</fullName>
    </submittedName>
</protein>
<organism evidence="1 2">
    <name type="scientific">Methylobacterium tardum</name>
    <dbReference type="NCBI Taxonomy" id="374432"/>
    <lineage>
        <taxon>Bacteria</taxon>
        <taxon>Pseudomonadati</taxon>
        <taxon>Pseudomonadota</taxon>
        <taxon>Alphaproteobacteria</taxon>
        <taxon>Hyphomicrobiales</taxon>
        <taxon>Methylobacteriaceae</taxon>
        <taxon>Methylobacterium</taxon>
    </lineage>
</organism>
<sequence>MVSDFAPTMLPDAAALWRSAIADLSPDASPCRHLVLARWAPIREAAIDFCDRLGPEAHALGWTAPELFAVHPEHGTLRVDYCGVLMVTGDRAQAVEPGRLVFARGSAYRTRPGQVWGVPVWEFAARGHASA</sequence>
<reference evidence="2" key="1">
    <citation type="journal article" date="2019" name="Int. J. Syst. Evol. Microbiol.">
        <title>The Global Catalogue of Microorganisms (GCM) 10K type strain sequencing project: providing services to taxonomists for standard genome sequencing and annotation.</title>
        <authorList>
            <consortium name="The Broad Institute Genomics Platform"/>
            <consortium name="The Broad Institute Genome Sequencing Center for Infectious Disease"/>
            <person name="Wu L."/>
            <person name="Ma J."/>
        </authorList>
    </citation>
    <scope>NUCLEOTIDE SEQUENCE [LARGE SCALE GENOMIC DNA]</scope>
    <source>
        <strain evidence="2">NBRC 103632</strain>
    </source>
</reference>
<evidence type="ECO:0000313" key="1">
    <source>
        <dbReference type="EMBL" id="GLS69249.1"/>
    </source>
</evidence>
<evidence type="ECO:0000313" key="2">
    <source>
        <dbReference type="Proteomes" id="UP001157440"/>
    </source>
</evidence>
<keyword evidence="2" id="KW-1185">Reference proteome</keyword>
<dbReference type="AlphaFoldDB" id="A0AA37WQW2"/>
<gene>
    <name evidence="1" type="ORF">GCM10007890_12610</name>
</gene>
<proteinExistence type="predicted"/>
<dbReference type="EMBL" id="BSPL01000010">
    <property type="protein sequence ID" value="GLS69249.1"/>
    <property type="molecule type" value="Genomic_DNA"/>
</dbReference>
<dbReference type="Proteomes" id="UP001157440">
    <property type="component" value="Unassembled WGS sequence"/>
</dbReference>
<comment type="caution">
    <text evidence="1">The sequence shown here is derived from an EMBL/GenBank/DDBJ whole genome shotgun (WGS) entry which is preliminary data.</text>
</comment>
<accession>A0AA37WQW2</accession>
<name>A0AA37WQW2_9HYPH</name>